<keyword evidence="2" id="KW-0732">Signal</keyword>
<evidence type="ECO:0000259" key="4">
    <source>
        <dbReference type="SMART" id="SM00082"/>
    </source>
</evidence>
<dbReference type="InterPro" id="IPR000483">
    <property type="entry name" value="Cys-rich_flank_reg_C"/>
</dbReference>
<dbReference type="GeneID" id="107073538"/>
<keyword evidence="5" id="KW-1185">Reference proteome</keyword>
<organism evidence="5 6">
    <name type="scientific">Polistes dominula</name>
    <name type="common">European paper wasp</name>
    <name type="synonym">Vespa dominula</name>
    <dbReference type="NCBI Taxonomy" id="743375"/>
    <lineage>
        <taxon>Eukaryota</taxon>
        <taxon>Metazoa</taxon>
        <taxon>Ecdysozoa</taxon>
        <taxon>Arthropoda</taxon>
        <taxon>Hexapoda</taxon>
        <taxon>Insecta</taxon>
        <taxon>Pterygota</taxon>
        <taxon>Neoptera</taxon>
        <taxon>Endopterygota</taxon>
        <taxon>Hymenoptera</taxon>
        <taxon>Apocrita</taxon>
        <taxon>Aculeata</taxon>
        <taxon>Vespoidea</taxon>
        <taxon>Vespidae</taxon>
        <taxon>Polistinae</taxon>
        <taxon>Polistini</taxon>
        <taxon>Polistes</taxon>
    </lineage>
</organism>
<dbReference type="PROSITE" id="PS51450">
    <property type="entry name" value="LRR"/>
    <property type="match status" value="1"/>
</dbReference>
<dbReference type="Pfam" id="PF13855">
    <property type="entry name" value="LRR_8"/>
    <property type="match status" value="2"/>
</dbReference>
<evidence type="ECO:0000256" key="3">
    <source>
        <dbReference type="ARBA" id="ARBA00022737"/>
    </source>
</evidence>
<dbReference type="SMART" id="SM00369">
    <property type="entry name" value="LRR_TYP"/>
    <property type="match status" value="8"/>
</dbReference>
<dbReference type="SMART" id="SM00364">
    <property type="entry name" value="LRR_BAC"/>
    <property type="match status" value="2"/>
</dbReference>
<keyword evidence="1" id="KW-0433">Leucine-rich repeat</keyword>
<evidence type="ECO:0000256" key="1">
    <source>
        <dbReference type="ARBA" id="ARBA00022614"/>
    </source>
</evidence>
<proteinExistence type="predicted"/>
<dbReference type="InterPro" id="IPR050541">
    <property type="entry name" value="LRR_TM_domain-containing"/>
</dbReference>
<dbReference type="SUPFAM" id="SSF52058">
    <property type="entry name" value="L domain-like"/>
    <property type="match status" value="2"/>
</dbReference>
<evidence type="ECO:0000313" key="6">
    <source>
        <dbReference type="RefSeq" id="XP_015189710.1"/>
    </source>
</evidence>
<dbReference type="Gene3D" id="3.80.10.10">
    <property type="entry name" value="Ribonuclease Inhibitor"/>
    <property type="match status" value="2"/>
</dbReference>
<gene>
    <name evidence="6" type="primary">LOC107073538</name>
</gene>
<reference evidence="6" key="1">
    <citation type="submission" date="2025-08" db="UniProtKB">
        <authorList>
            <consortium name="RefSeq"/>
        </authorList>
    </citation>
    <scope>IDENTIFICATION</scope>
    <source>
        <tissue evidence="6">Whole body</tissue>
    </source>
</reference>
<dbReference type="InterPro" id="IPR032675">
    <property type="entry name" value="LRR_dom_sf"/>
</dbReference>
<feature type="domain" description="LRRCT" evidence="4">
    <location>
        <begin position="286"/>
        <end position="344"/>
    </location>
</feature>
<accession>A0ABM1JB72</accession>
<dbReference type="InterPro" id="IPR001611">
    <property type="entry name" value="Leu-rich_rpt"/>
</dbReference>
<sequence length="464" mass="54140">MVKGSGIIEKNRLSFQSYKNLSNSLKKEHFEGFSNVKKLILSHNGLTNISSDFFRNFPNLRLLDLSENYLVLSKDTFNETWNLDKLLPLELFQNNKKLKRVSFTNNKALLPTLTGDLLTDLENLEIIHLEGNRFRSLPENLFWGSTSLKYIDLNENSLEELPELIFFELIEIEYLLLSRNLIKMLPDEIFKYLKYLEVLDLSYNRIVYVQRILLEGLTSLRELNMEGNRLIYIHSEAFADDFVFTSNNFVADLRHNNIKKFLLTNIEELAIYITEKRHVIVHVENNPLSCDCSLYDVVRYLNDDMPITVYNFLEITLGNLKCVKPNGILGPRIRKLDFKKYPCPEDEFFKIDKKCQTMCICTIRPLPKTIQVLELHNNRLSRMSPRVSEFLLNQNYKELTLSGNPFICDCNAKFLYAIVLKKQDTYKDLKNVKCKGQNITLVDMTIKQLCPSNVSPEKIIKTVE</sequence>
<feature type="domain" description="LRRCT" evidence="4">
    <location>
        <begin position="404"/>
        <end position="451"/>
    </location>
</feature>
<dbReference type="InterPro" id="IPR003591">
    <property type="entry name" value="Leu-rich_rpt_typical-subtyp"/>
</dbReference>
<name>A0ABM1JB72_POLDO</name>
<dbReference type="Proteomes" id="UP000694924">
    <property type="component" value="Unplaced"/>
</dbReference>
<dbReference type="PANTHER" id="PTHR24369">
    <property type="entry name" value="ANTIGEN BSP, PUTATIVE-RELATED"/>
    <property type="match status" value="1"/>
</dbReference>
<keyword evidence="3" id="KW-0677">Repeat</keyword>
<evidence type="ECO:0000313" key="5">
    <source>
        <dbReference type="Proteomes" id="UP000694924"/>
    </source>
</evidence>
<dbReference type="SMART" id="SM00082">
    <property type="entry name" value="LRRCT"/>
    <property type="match status" value="2"/>
</dbReference>
<dbReference type="RefSeq" id="XP_015189710.1">
    <property type="nucleotide sequence ID" value="XM_015334224.1"/>
</dbReference>
<evidence type="ECO:0000256" key="2">
    <source>
        <dbReference type="ARBA" id="ARBA00022729"/>
    </source>
</evidence>
<protein>
    <submittedName>
        <fullName evidence="6">Platelet glycoprotein V-like</fullName>
    </submittedName>
</protein>
<dbReference type="PANTHER" id="PTHR24369:SF157">
    <property type="entry name" value="LRRCT DOMAIN-CONTAINING PROTEIN"/>
    <property type="match status" value="1"/>
</dbReference>